<evidence type="ECO:0000256" key="1">
    <source>
        <dbReference type="ARBA" id="ARBA00022729"/>
    </source>
</evidence>
<dbReference type="Pfam" id="PF01839">
    <property type="entry name" value="FG-GAP"/>
    <property type="match status" value="1"/>
</dbReference>
<dbReference type="PANTHER" id="PTHR46580:SF4">
    <property type="entry name" value="ATP_GTP-BINDING PROTEIN"/>
    <property type="match status" value="1"/>
</dbReference>
<proteinExistence type="predicted"/>
<reference evidence="2" key="1">
    <citation type="submission" date="2021-02" db="EMBL/GenBank/DDBJ databases">
        <authorList>
            <person name="Nowell W R."/>
        </authorList>
    </citation>
    <scope>NUCLEOTIDE SEQUENCE</scope>
</reference>
<keyword evidence="1" id="KW-0732">Signal</keyword>
<dbReference type="SUPFAM" id="SSF69318">
    <property type="entry name" value="Integrin alpha N-terminal domain"/>
    <property type="match status" value="1"/>
</dbReference>
<dbReference type="Pfam" id="PF13517">
    <property type="entry name" value="FG-GAP_3"/>
    <property type="match status" value="1"/>
</dbReference>
<dbReference type="OrthoDB" id="10250728at2759"/>
<gene>
    <name evidence="2" type="ORF">EDS130_LOCUS24916</name>
</gene>
<evidence type="ECO:0008006" key="4">
    <source>
        <dbReference type="Google" id="ProtNLM"/>
    </source>
</evidence>
<name>A0A814VWK5_ADIRI</name>
<accession>A0A814VWK5</accession>
<dbReference type="EMBL" id="CAJNOJ010000144">
    <property type="protein sequence ID" value="CAF1192917.1"/>
    <property type="molecule type" value="Genomic_DNA"/>
</dbReference>
<dbReference type="InterPro" id="IPR028994">
    <property type="entry name" value="Integrin_alpha_N"/>
</dbReference>
<comment type="caution">
    <text evidence="2">The sequence shown here is derived from an EMBL/GenBank/DDBJ whole genome shotgun (WGS) entry which is preliminary data.</text>
</comment>
<evidence type="ECO:0000313" key="3">
    <source>
        <dbReference type="Proteomes" id="UP000663852"/>
    </source>
</evidence>
<dbReference type="PANTHER" id="PTHR46580">
    <property type="entry name" value="SENSOR KINASE-RELATED"/>
    <property type="match status" value="1"/>
</dbReference>
<sequence length="162" mass="17577">MRHTWWKNLVEIGICTTQTTYSTGLSPWSIATGDLNKDALLDIVVANYGDDSISIFFGQPNGSFLSQTILTTGLKSEPYSISVGDFNQDTLLDIIVMNNGVNNVYVFLGYGNGTFKGLTVFSIGFGSLPISLAVGDFNNDEKLDFAIANEGTDNLKIILQTC</sequence>
<dbReference type="Proteomes" id="UP000663852">
    <property type="component" value="Unassembled WGS sequence"/>
</dbReference>
<dbReference type="AlphaFoldDB" id="A0A814VWK5"/>
<protein>
    <recommendedName>
        <fullName evidence="4">VCBS repeat-containing protein</fullName>
    </recommendedName>
</protein>
<organism evidence="2 3">
    <name type="scientific">Adineta ricciae</name>
    <name type="common">Rotifer</name>
    <dbReference type="NCBI Taxonomy" id="249248"/>
    <lineage>
        <taxon>Eukaryota</taxon>
        <taxon>Metazoa</taxon>
        <taxon>Spiralia</taxon>
        <taxon>Gnathifera</taxon>
        <taxon>Rotifera</taxon>
        <taxon>Eurotatoria</taxon>
        <taxon>Bdelloidea</taxon>
        <taxon>Adinetida</taxon>
        <taxon>Adinetidae</taxon>
        <taxon>Adineta</taxon>
    </lineage>
</organism>
<dbReference type="InterPro" id="IPR013517">
    <property type="entry name" value="FG-GAP"/>
</dbReference>
<dbReference type="Gene3D" id="2.130.10.130">
    <property type="entry name" value="Integrin alpha, N-terminal"/>
    <property type="match status" value="2"/>
</dbReference>
<evidence type="ECO:0000313" key="2">
    <source>
        <dbReference type="EMBL" id="CAF1192917.1"/>
    </source>
</evidence>